<name>D0LNK5_HALO1</name>
<dbReference type="PANTHER" id="PTHR43861">
    <property type="entry name" value="TRANS-ACONITATE 2-METHYLTRANSFERASE-RELATED"/>
    <property type="match status" value="1"/>
</dbReference>
<feature type="domain" description="Methyltransferase" evidence="1">
    <location>
        <begin position="33"/>
        <end position="148"/>
    </location>
</feature>
<dbReference type="Gene3D" id="3.40.50.150">
    <property type="entry name" value="Vaccinia Virus protein VP39"/>
    <property type="match status" value="1"/>
</dbReference>
<evidence type="ECO:0000313" key="2">
    <source>
        <dbReference type="EMBL" id="ACY16910.1"/>
    </source>
</evidence>
<dbReference type="STRING" id="502025.Hoch_4416"/>
<dbReference type="AlphaFoldDB" id="D0LNK5"/>
<dbReference type="GO" id="GO:0008168">
    <property type="term" value="F:methyltransferase activity"/>
    <property type="evidence" value="ECO:0007669"/>
    <property type="project" value="UniProtKB-KW"/>
</dbReference>
<reference evidence="2 3" key="1">
    <citation type="journal article" date="2010" name="Stand. Genomic Sci.">
        <title>Complete genome sequence of Haliangium ochraceum type strain (SMP-2).</title>
        <authorList>
            <consortium name="US DOE Joint Genome Institute (JGI-PGF)"/>
            <person name="Ivanova N."/>
            <person name="Daum C."/>
            <person name="Lang E."/>
            <person name="Abt B."/>
            <person name="Kopitz M."/>
            <person name="Saunders E."/>
            <person name="Lapidus A."/>
            <person name="Lucas S."/>
            <person name="Glavina Del Rio T."/>
            <person name="Nolan M."/>
            <person name="Tice H."/>
            <person name="Copeland A."/>
            <person name="Cheng J.F."/>
            <person name="Chen F."/>
            <person name="Bruce D."/>
            <person name="Goodwin L."/>
            <person name="Pitluck S."/>
            <person name="Mavromatis K."/>
            <person name="Pati A."/>
            <person name="Mikhailova N."/>
            <person name="Chen A."/>
            <person name="Palaniappan K."/>
            <person name="Land M."/>
            <person name="Hauser L."/>
            <person name="Chang Y.J."/>
            <person name="Jeffries C.D."/>
            <person name="Detter J.C."/>
            <person name="Brettin T."/>
            <person name="Rohde M."/>
            <person name="Goker M."/>
            <person name="Bristow J."/>
            <person name="Markowitz V."/>
            <person name="Eisen J.A."/>
            <person name="Hugenholtz P."/>
            <person name="Kyrpides N.C."/>
            <person name="Klenk H.P."/>
        </authorList>
    </citation>
    <scope>NUCLEOTIDE SEQUENCE [LARGE SCALE GENOMIC DNA]</scope>
    <source>
        <strain evidence="3">DSM 14365 / CIP 107738 / JCM 11303 / AJ 13395 / SMP-2</strain>
    </source>
</reference>
<sequence length="264" mass="27712">MSGAKDGARGGSGARDRMSEMMARLLRDAGIGAGMRVLDVGCGHGRVSRMIAALVGEGGAVIGLDRDAGAVDTARAAMRASGIANAEFVCGDLCALPAGLGDFDAIVGRRVLMYQRDRVAALRSLVSVLRPGGLAVFQEVDGTMVPASSAPCPLHEQVHRWIWQTVESEGATTSMGLELPGALAEVGLMVEDLRAEAVVQTAERRHNTAEIVRAILPRIVASGAATAAEVDADTLDERLAEELHGQRASFIGDMVFGVWARKPR</sequence>
<protein>
    <submittedName>
        <fullName evidence="2">Methyltransferase type 11</fullName>
    </submittedName>
</protein>
<dbReference type="EMBL" id="CP001804">
    <property type="protein sequence ID" value="ACY16910.1"/>
    <property type="molecule type" value="Genomic_DNA"/>
</dbReference>
<dbReference type="InterPro" id="IPR025714">
    <property type="entry name" value="Methyltranfer_dom"/>
</dbReference>
<accession>D0LNK5</accession>
<gene>
    <name evidence="2" type="ordered locus">Hoch_4416</name>
</gene>
<dbReference type="RefSeq" id="WP_012829508.1">
    <property type="nucleotide sequence ID" value="NC_013440.1"/>
</dbReference>
<dbReference type="GO" id="GO:0032259">
    <property type="term" value="P:methylation"/>
    <property type="evidence" value="ECO:0007669"/>
    <property type="project" value="UniProtKB-KW"/>
</dbReference>
<keyword evidence="3" id="KW-1185">Reference proteome</keyword>
<keyword evidence="2" id="KW-0808">Transferase</keyword>
<dbReference type="eggNOG" id="COG2226">
    <property type="taxonomic scope" value="Bacteria"/>
</dbReference>
<dbReference type="HOGENOM" id="CLU_062440_0_0_7"/>
<dbReference type="Proteomes" id="UP000001880">
    <property type="component" value="Chromosome"/>
</dbReference>
<dbReference type="InterPro" id="IPR029063">
    <property type="entry name" value="SAM-dependent_MTases_sf"/>
</dbReference>
<dbReference type="Pfam" id="PF13847">
    <property type="entry name" value="Methyltransf_31"/>
    <property type="match status" value="1"/>
</dbReference>
<evidence type="ECO:0000259" key="1">
    <source>
        <dbReference type="Pfam" id="PF13847"/>
    </source>
</evidence>
<dbReference type="SUPFAM" id="SSF53335">
    <property type="entry name" value="S-adenosyl-L-methionine-dependent methyltransferases"/>
    <property type="match status" value="1"/>
</dbReference>
<evidence type="ECO:0000313" key="3">
    <source>
        <dbReference type="Proteomes" id="UP000001880"/>
    </source>
</evidence>
<dbReference type="CDD" id="cd02440">
    <property type="entry name" value="AdoMet_MTases"/>
    <property type="match status" value="1"/>
</dbReference>
<dbReference type="KEGG" id="hoh:Hoch_4416"/>
<proteinExistence type="predicted"/>
<keyword evidence="2" id="KW-0489">Methyltransferase</keyword>
<organism evidence="2 3">
    <name type="scientific">Haliangium ochraceum (strain DSM 14365 / JCM 11303 / SMP-2)</name>
    <dbReference type="NCBI Taxonomy" id="502025"/>
    <lineage>
        <taxon>Bacteria</taxon>
        <taxon>Pseudomonadati</taxon>
        <taxon>Myxococcota</taxon>
        <taxon>Polyangia</taxon>
        <taxon>Haliangiales</taxon>
        <taxon>Kofleriaceae</taxon>
        <taxon>Haliangium</taxon>
    </lineage>
</organism>